<dbReference type="RefSeq" id="WP_338529370.1">
    <property type="nucleotide sequence ID" value="NZ_CP030941.1"/>
</dbReference>
<feature type="domain" description="SIS" evidence="3">
    <location>
        <begin position="199"/>
        <end position="330"/>
    </location>
</feature>
<dbReference type="InterPro" id="IPR001347">
    <property type="entry name" value="SIS_dom"/>
</dbReference>
<keyword evidence="5" id="KW-1185">Reference proteome</keyword>
<proteinExistence type="predicted"/>
<dbReference type="InterPro" id="IPR046348">
    <property type="entry name" value="SIS_dom_sf"/>
</dbReference>
<evidence type="ECO:0000313" key="4">
    <source>
        <dbReference type="EMBL" id="UUP16997.1"/>
    </source>
</evidence>
<organism evidence="4 5">
    <name type="scientific">Nitratireductor thuwali</name>
    <dbReference type="NCBI Taxonomy" id="2267699"/>
    <lineage>
        <taxon>Bacteria</taxon>
        <taxon>Pseudomonadati</taxon>
        <taxon>Pseudomonadota</taxon>
        <taxon>Alphaproteobacteria</taxon>
        <taxon>Hyphomicrobiales</taxon>
        <taxon>Phyllobacteriaceae</taxon>
        <taxon>Nitratireductor</taxon>
    </lineage>
</organism>
<gene>
    <name evidence="4" type="primary">glmS</name>
    <name evidence="4" type="ORF">NTH_01447</name>
</gene>
<feature type="domain" description="SIS" evidence="3">
    <location>
        <begin position="35"/>
        <end position="177"/>
    </location>
</feature>
<dbReference type="EMBL" id="CP030941">
    <property type="protein sequence ID" value="UUP16997.1"/>
    <property type="molecule type" value="Genomic_DNA"/>
</dbReference>
<dbReference type="Proteomes" id="UP001342418">
    <property type="component" value="Chromosome"/>
</dbReference>
<dbReference type="PANTHER" id="PTHR10937:SF8">
    <property type="entry name" value="AMINOTRANSFERASE-RELATED"/>
    <property type="match status" value="1"/>
</dbReference>
<accession>A0ABY5MHW0</accession>
<evidence type="ECO:0000256" key="2">
    <source>
        <dbReference type="ARBA" id="ARBA00022737"/>
    </source>
</evidence>
<keyword evidence="1 4" id="KW-0032">Aminotransferase</keyword>
<evidence type="ECO:0000259" key="3">
    <source>
        <dbReference type="PROSITE" id="PS51464"/>
    </source>
</evidence>
<reference evidence="4 5" key="1">
    <citation type="submission" date="2018-07" db="EMBL/GenBank/DDBJ databases">
        <title>Genome sequence of Nitratireductor thuwali#1536.</title>
        <authorList>
            <person name="Michoud G."/>
            <person name="Merlino G."/>
            <person name="Sefrji F.O."/>
            <person name="Daffonchio D."/>
        </authorList>
    </citation>
    <scope>NUCLEOTIDE SEQUENCE [LARGE SCALE GENOMIC DNA]</scope>
    <source>
        <strain evidence="5">Nit1536</strain>
    </source>
</reference>
<dbReference type="PANTHER" id="PTHR10937">
    <property type="entry name" value="GLUCOSAMINE--FRUCTOSE-6-PHOSPHATE AMINOTRANSFERASE, ISOMERIZING"/>
    <property type="match status" value="1"/>
</dbReference>
<sequence length="345" mass="35644">MAEAGKTSLMYAETAEAAAAVERLLSSEAKTFAELGRILSARRPPVVTVAARGSSDHAVSFFKYLFEISAGIPVASIGPSVASVYHARLHLPGALHLTVSQSGASPDIIAVQEAAKSGGATTVAIVNVADSPLARSADIVIPIHAGKERSVAATKSFIASAAALAALAQSATGSDGLAAGLQRLPGALDKACSADYEPALPTLVLARSVYATGRGPGFAIALEAALKAKETAKLHAEAFSLAELIHGPMQLIDEGFPVLAFVPEDEALASSRQVLDRLAGMGARVFAISSRQVVAETITAPSTGNGHLDPLPALIAYYRMIERVARERGYDPDAPDKLSKVTETL</sequence>
<keyword evidence="2" id="KW-0677">Repeat</keyword>
<dbReference type="Pfam" id="PF01380">
    <property type="entry name" value="SIS"/>
    <property type="match status" value="2"/>
</dbReference>
<dbReference type="InterPro" id="IPR035466">
    <property type="entry name" value="GlmS/AgaS_SIS"/>
</dbReference>
<dbReference type="CDD" id="cd05008">
    <property type="entry name" value="SIS_GlmS_GlmD_1"/>
    <property type="match status" value="1"/>
</dbReference>
<protein>
    <submittedName>
        <fullName evidence="4">Glutamine--fructose-6-phosphate aminotransferase [isomerizing]</fullName>
        <ecNumber evidence="4">2.6.1.16</ecNumber>
    </submittedName>
</protein>
<evidence type="ECO:0000313" key="5">
    <source>
        <dbReference type="Proteomes" id="UP001342418"/>
    </source>
</evidence>
<dbReference type="CDD" id="cd05009">
    <property type="entry name" value="SIS_GlmS_GlmD_2"/>
    <property type="match status" value="1"/>
</dbReference>
<dbReference type="PROSITE" id="PS51464">
    <property type="entry name" value="SIS"/>
    <property type="match status" value="2"/>
</dbReference>
<name>A0ABY5MHW0_9HYPH</name>
<dbReference type="EC" id="2.6.1.16" evidence="4"/>
<dbReference type="SUPFAM" id="SSF53697">
    <property type="entry name" value="SIS domain"/>
    <property type="match status" value="1"/>
</dbReference>
<dbReference type="Gene3D" id="3.40.50.10490">
    <property type="entry name" value="Glucose-6-phosphate isomerase like protein, domain 1"/>
    <property type="match status" value="2"/>
</dbReference>
<keyword evidence="4" id="KW-0808">Transferase</keyword>
<dbReference type="InterPro" id="IPR035490">
    <property type="entry name" value="GlmS/FrlB_SIS"/>
</dbReference>
<evidence type="ECO:0000256" key="1">
    <source>
        <dbReference type="ARBA" id="ARBA00022576"/>
    </source>
</evidence>
<dbReference type="GO" id="GO:0004360">
    <property type="term" value="F:glutamine-fructose-6-phosphate transaminase (isomerizing) activity"/>
    <property type="evidence" value="ECO:0007669"/>
    <property type="project" value="UniProtKB-EC"/>
</dbReference>